<sequence>MGSVTQVYIELAFGVTVQALMANDGDSVVPERGSLVQLWCPSDAVRVLTH</sequence>
<dbReference type="Pfam" id="PF08402">
    <property type="entry name" value="TOBE_2"/>
    <property type="match status" value="1"/>
</dbReference>
<name>A0A6J6NPU6_9ZZZZ</name>
<proteinExistence type="predicted"/>
<dbReference type="GO" id="GO:0005524">
    <property type="term" value="F:ATP binding"/>
    <property type="evidence" value="ECO:0007669"/>
    <property type="project" value="InterPro"/>
</dbReference>
<evidence type="ECO:0000259" key="1">
    <source>
        <dbReference type="Pfam" id="PF08402"/>
    </source>
</evidence>
<dbReference type="GO" id="GO:0043190">
    <property type="term" value="C:ATP-binding cassette (ABC) transporter complex"/>
    <property type="evidence" value="ECO:0007669"/>
    <property type="project" value="InterPro"/>
</dbReference>
<gene>
    <name evidence="2" type="ORF">UFOPK2366_00528</name>
</gene>
<evidence type="ECO:0000313" key="2">
    <source>
        <dbReference type="EMBL" id="CAB4686828.1"/>
    </source>
</evidence>
<accession>A0A6J6NPU6</accession>
<feature type="domain" description="Transport-associated OB type 2" evidence="1">
    <location>
        <begin position="1"/>
        <end position="48"/>
    </location>
</feature>
<reference evidence="2" key="1">
    <citation type="submission" date="2020-05" db="EMBL/GenBank/DDBJ databases">
        <authorList>
            <person name="Chiriac C."/>
            <person name="Salcher M."/>
            <person name="Ghai R."/>
            <person name="Kavagutti S V."/>
        </authorList>
    </citation>
    <scope>NUCLEOTIDE SEQUENCE</scope>
</reference>
<dbReference type="InterPro" id="IPR013611">
    <property type="entry name" value="Transp-assoc_OB_typ2"/>
</dbReference>
<dbReference type="AlphaFoldDB" id="A0A6J6NPU6"/>
<organism evidence="2">
    <name type="scientific">freshwater metagenome</name>
    <dbReference type="NCBI Taxonomy" id="449393"/>
    <lineage>
        <taxon>unclassified sequences</taxon>
        <taxon>metagenomes</taxon>
        <taxon>ecological metagenomes</taxon>
    </lineage>
</organism>
<protein>
    <submittedName>
        <fullName evidence="2">Unannotated protein</fullName>
    </submittedName>
</protein>
<dbReference type="EMBL" id="CAEZXM010000074">
    <property type="protein sequence ID" value="CAB4686828.1"/>
    <property type="molecule type" value="Genomic_DNA"/>
</dbReference>
<dbReference type="GO" id="GO:0022857">
    <property type="term" value="F:transmembrane transporter activity"/>
    <property type="evidence" value="ECO:0007669"/>
    <property type="project" value="InterPro"/>
</dbReference>